<dbReference type="InterPro" id="IPR029058">
    <property type="entry name" value="AB_hydrolase_fold"/>
</dbReference>
<dbReference type="EMBL" id="BARW01009479">
    <property type="protein sequence ID" value="GAI80973.1"/>
    <property type="molecule type" value="Genomic_DNA"/>
</dbReference>
<dbReference type="InterPro" id="IPR051044">
    <property type="entry name" value="MAG_DAG_Lipase"/>
</dbReference>
<gene>
    <name evidence="2" type="ORF">S12H4_19050</name>
</gene>
<dbReference type="Pfam" id="PF12146">
    <property type="entry name" value="Hydrolase_4"/>
    <property type="match status" value="1"/>
</dbReference>
<dbReference type="PANTHER" id="PTHR11614">
    <property type="entry name" value="PHOSPHOLIPASE-RELATED"/>
    <property type="match status" value="1"/>
</dbReference>
<reference evidence="2" key="1">
    <citation type="journal article" date="2014" name="Front. Microbiol.">
        <title>High frequency of phylogenetically diverse reductive dehalogenase-homologous genes in deep subseafloor sedimentary metagenomes.</title>
        <authorList>
            <person name="Kawai M."/>
            <person name="Futagami T."/>
            <person name="Toyoda A."/>
            <person name="Takaki Y."/>
            <person name="Nishi S."/>
            <person name="Hori S."/>
            <person name="Arai W."/>
            <person name="Tsubouchi T."/>
            <person name="Morono Y."/>
            <person name="Uchiyama I."/>
            <person name="Ito T."/>
            <person name="Fujiyama A."/>
            <person name="Inagaki F."/>
            <person name="Takami H."/>
        </authorList>
    </citation>
    <scope>NUCLEOTIDE SEQUENCE</scope>
    <source>
        <strain evidence="2">Expedition CK06-06</strain>
    </source>
</reference>
<organism evidence="2">
    <name type="scientific">marine sediment metagenome</name>
    <dbReference type="NCBI Taxonomy" id="412755"/>
    <lineage>
        <taxon>unclassified sequences</taxon>
        <taxon>metagenomes</taxon>
        <taxon>ecological metagenomes</taxon>
    </lineage>
</organism>
<dbReference type="Gene3D" id="3.40.50.1820">
    <property type="entry name" value="alpha/beta hydrolase"/>
    <property type="match status" value="1"/>
</dbReference>
<proteinExistence type="predicted"/>
<dbReference type="AlphaFoldDB" id="X1RK45"/>
<protein>
    <recommendedName>
        <fullName evidence="1">Serine aminopeptidase S33 domain-containing protein</fullName>
    </recommendedName>
</protein>
<evidence type="ECO:0000259" key="1">
    <source>
        <dbReference type="Pfam" id="PF12146"/>
    </source>
</evidence>
<dbReference type="InterPro" id="IPR022742">
    <property type="entry name" value="Hydrolase_4"/>
</dbReference>
<sequence>MALDIIRLREEYDGPHHLLITSDGVNLFLRKWEPKTETPRQSAILILHGLTAYSGPYYMIAEPLAERGFKVYGLDLRGHGLSDGNRGDCPSEERFVKDICETIKFVR</sequence>
<name>X1RK45_9ZZZZ</name>
<feature type="domain" description="Serine aminopeptidase S33" evidence="1">
    <location>
        <begin position="40"/>
        <end position="106"/>
    </location>
</feature>
<dbReference type="SUPFAM" id="SSF53474">
    <property type="entry name" value="alpha/beta-Hydrolases"/>
    <property type="match status" value="1"/>
</dbReference>
<accession>X1RK45</accession>
<evidence type="ECO:0000313" key="2">
    <source>
        <dbReference type="EMBL" id="GAI80973.1"/>
    </source>
</evidence>
<comment type="caution">
    <text evidence="2">The sequence shown here is derived from an EMBL/GenBank/DDBJ whole genome shotgun (WGS) entry which is preliminary data.</text>
</comment>
<feature type="non-terminal residue" evidence="2">
    <location>
        <position position="107"/>
    </location>
</feature>